<dbReference type="RefSeq" id="XP_009836365.1">
    <property type="nucleotide sequence ID" value="XM_009838063.1"/>
</dbReference>
<dbReference type="EMBL" id="KI913145">
    <property type="protein sequence ID" value="ETV74259.1"/>
    <property type="molecule type" value="Genomic_DNA"/>
</dbReference>
<gene>
    <name evidence="1" type="ORF">H257_11193</name>
</gene>
<reference evidence="1" key="1">
    <citation type="submission" date="2013-12" db="EMBL/GenBank/DDBJ databases">
        <title>The Genome Sequence of Aphanomyces astaci APO3.</title>
        <authorList>
            <consortium name="The Broad Institute Genomics Platform"/>
            <person name="Russ C."/>
            <person name="Tyler B."/>
            <person name="van West P."/>
            <person name="Dieguez-Uribeondo J."/>
            <person name="Young S.K."/>
            <person name="Zeng Q."/>
            <person name="Gargeya S."/>
            <person name="Fitzgerald M."/>
            <person name="Abouelleil A."/>
            <person name="Alvarado L."/>
            <person name="Chapman S.B."/>
            <person name="Gainer-Dewar J."/>
            <person name="Goldberg J."/>
            <person name="Griggs A."/>
            <person name="Gujja S."/>
            <person name="Hansen M."/>
            <person name="Howarth C."/>
            <person name="Imamovic A."/>
            <person name="Ireland A."/>
            <person name="Larimer J."/>
            <person name="McCowan C."/>
            <person name="Murphy C."/>
            <person name="Pearson M."/>
            <person name="Poon T.W."/>
            <person name="Priest M."/>
            <person name="Roberts A."/>
            <person name="Saif S."/>
            <person name="Shea T."/>
            <person name="Sykes S."/>
            <person name="Wortman J."/>
            <person name="Nusbaum C."/>
            <person name="Birren B."/>
        </authorList>
    </citation>
    <scope>NUCLEOTIDE SEQUENCE [LARGE SCALE GENOMIC DNA]</scope>
    <source>
        <strain evidence="1">APO3</strain>
    </source>
</reference>
<accession>W4G5E3</accession>
<dbReference type="AlphaFoldDB" id="W4G5E3"/>
<proteinExistence type="predicted"/>
<dbReference type="GeneID" id="20813189"/>
<dbReference type="VEuPathDB" id="FungiDB:H257_11193"/>
<sequence length="93" mass="10143">MGLAGAQGSKLLVVMEQQEVQEWQGSTSSALGVHNLWGMARVLGLWVMIYPNNPHAYSSASEKFNALQVGDQQYDDNARSSLHLEPLDVADGQ</sequence>
<evidence type="ECO:0000313" key="1">
    <source>
        <dbReference type="EMBL" id="ETV74259.1"/>
    </source>
</evidence>
<name>W4G5E3_APHAT</name>
<organism evidence="1">
    <name type="scientific">Aphanomyces astaci</name>
    <name type="common">Crayfish plague agent</name>
    <dbReference type="NCBI Taxonomy" id="112090"/>
    <lineage>
        <taxon>Eukaryota</taxon>
        <taxon>Sar</taxon>
        <taxon>Stramenopiles</taxon>
        <taxon>Oomycota</taxon>
        <taxon>Saprolegniomycetes</taxon>
        <taxon>Saprolegniales</taxon>
        <taxon>Verrucalvaceae</taxon>
        <taxon>Aphanomyces</taxon>
    </lineage>
</organism>
<protein>
    <submittedName>
        <fullName evidence="1">Uncharacterized protein</fullName>
    </submittedName>
</protein>